<organism evidence="1 2">
    <name type="scientific">Pseudocalidococcus azoricus BACA0444</name>
    <dbReference type="NCBI Taxonomy" id="2918990"/>
    <lineage>
        <taxon>Bacteria</taxon>
        <taxon>Bacillati</taxon>
        <taxon>Cyanobacteriota</taxon>
        <taxon>Cyanophyceae</taxon>
        <taxon>Acaryochloridales</taxon>
        <taxon>Thermosynechococcaceae</taxon>
        <taxon>Pseudocalidococcus</taxon>
        <taxon>Pseudocalidococcus azoricus</taxon>
    </lineage>
</organism>
<accession>A0AAE4K156</accession>
<keyword evidence="2" id="KW-1185">Reference proteome</keyword>
<dbReference type="Proteomes" id="UP001268256">
    <property type="component" value="Unassembled WGS sequence"/>
</dbReference>
<name>A0AAE4K156_9CYAN</name>
<dbReference type="EMBL" id="JAVMIP010000032">
    <property type="protein sequence ID" value="MDS3862482.1"/>
    <property type="molecule type" value="Genomic_DNA"/>
</dbReference>
<dbReference type="AlphaFoldDB" id="A0AAE4K156"/>
<reference evidence="2" key="1">
    <citation type="submission" date="2023-07" db="EMBL/GenBank/DDBJ databases">
        <authorList>
            <person name="Luz R."/>
            <person name="Cordeiro R."/>
            <person name="Fonseca A."/>
            <person name="Goncalves V."/>
        </authorList>
    </citation>
    <scope>NUCLEOTIDE SEQUENCE [LARGE SCALE GENOMIC DNA]</scope>
    <source>
        <strain evidence="2">BACA0444</strain>
    </source>
</reference>
<comment type="caution">
    <text evidence="1">The sequence shown here is derived from an EMBL/GenBank/DDBJ whole genome shotgun (WGS) entry which is preliminary data.</text>
</comment>
<sequence length="114" mass="13234">MSEIPQYFVEVTFTDADEVVWDHLTRSLGLVECYTQPQAIAVAQFFADHPLVELATVLVETESEAPRPIWSSDARTRQKYQHAERQRQEAIEILGDDSQSFQEWLVREDEGDEY</sequence>
<dbReference type="RefSeq" id="WP_322879687.1">
    <property type="nucleotide sequence ID" value="NZ_JAVMIP010000032.1"/>
</dbReference>
<proteinExistence type="predicted"/>
<protein>
    <submittedName>
        <fullName evidence="1">Uncharacterized protein</fullName>
    </submittedName>
</protein>
<evidence type="ECO:0000313" key="2">
    <source>
        <dbReference type="Proteomes" id="UP001268256"/>
    </source>
</evidence>
<evidence type="ECO:0000313" key="1">
    <source>
        <dbReference type="EMBL" id="MDS3862482.1"/>
    </source>
</evidence>
<gene>
    <name evidence="1" type="ORF">RIF25_16930</name>
</gene>